<evidence type="ECO:0008006" key="8">
    <source>
        <dbReference type="Google" id="ProtNLM"/>
    </source>
</evidence>
<dbReference type="PANTHER" id="PTHR43847:SF1">
    <property type="entry name" value="BLL3993 PROTEIN"/>
    <property type="match status" value="1"/>
</dbReference>
<keyword evidence="3 5" id="KW-1133">Transmembrane helix</keyword>
<dbReference type="Proteomes" id="UP000182945">
    <property type="component" value="Chromosome"/>
</dbReference>
<dbReference type="InterPro" id="IPR007269">
    <property type="entry name" value="ICMT_MeTrfase"/>
</dbReference>
<dbReference type="AlphaFoldDB" id="A0AAC9NL07"/>
<reference evidence="6 7" key="1">
    <citation type="submission" date="2016-11" db="EMBL/GenBank/DDBJ databases">
        <title>Complete genome sequencing of Virgibacillus halodenitrificans PDB-F2.</title>
        <authorList>
            <person name="Sun Z."/>
            <person name="Zhou Y."/>
            <person name="Li H."/>
        </authorList>
    </citation>
    <scope>NUCLEOTIDE SEQUENCE [LARGE SCALE GENOMIC DNA]</scope>
    <source>
        <strain evidence="6 7">PDB-F2</strain>
    </source>
</reference>
<evidence type="ECO:0000313" key="6">
    <source>
        <dbReference type="EMBL" id="APC48475.1"/>
    </source>
</evidence>
<protein>
    <recommendedName>
        <fullName evidence="8">Isoprenylcysteine carboxyl methyltransferase</fullName>
    </recommendedName>
</protein>
<gene>
    <name evidence="6" type="ORF">BME96_09955</name>
</gene>
<evidence type="ECO:0000313" key="7">
    <source>
        <dbReference type="Proteomes" id="UP000182945"/>
    </source>
</evidence>
<evidence type="ECO:0000256" key="2">
    <source>
        <dbReference type="ARBA" id="ARBA00022692"/>
    </source>
</evidence>
<feature type="transmembrane region" description="Helical" evidence="5">
    <location>
        <begin position="6"/>
        <end position="23"/>
    </location>
</feature>
<comment type="subcellular location">
    <subcellularLocation>
        <location evidence="1">Membrane</location>
        <topology evidence="1">Multi-pass membrane protein</topology>
    </subcellularLocation>
</comment>
<name>A0AAC9NL07_VIRHA</name>
<keyword evidence="4 5" id="KW-0472">Membrane</keyword>
<dbReference type="GO" id="GO:0004671">
    <property type="term" value="F:protein C-terminal S-isoprenylcysteine carboxyl O-methyltransferase activity"/>
    <property type="evidence" value="ECO:0007669"/>
    <property type="project" value="InterPro"/>
</dbReference>
<proteinExistence type="predicted"/>
<dbReference type="KEGG" id="vhl:BME96_09955"/>
<dbReference type="GO" id="GO:0016020">
    <property type="term" value="C:membrane"/>
    <property type="evidence" value="ECO:0007669"/>
    <property type="project" value="UniProtKB-SubCell"/>
</dbReference>
<dbReference type="InterPro" id="IPR052527">
    <property type="entry name" value="Metal_cation-efflux_comp"/>
</dbReference>
<dbReference type="EMBL" id="CP017962">
    <property type="protein sequence ID" value="APC48475.1"/>
    <property type="molecule type" value="Genomic_DNA"/>
</dbReference>
<keyword evidence="2 5" id="KW-0812">Transmembrane</keyword>
<feature type="transmembrane region" description="Helical" evidence="5">
    <location>
        <begin position="124"/>
        <end position="157"/>
    </location>
</feature>
<accession>A0AAC9NL07</accession>
<dbReference type="Gene3D" id="1.20.120.1630">
    <property type="match status" value="1"/>
</dbReference>
<sequence>MLLTFMWVIFIFIVIQRVMELKIAKDNELWMKERGGVERGREHYKWFVIVHGLFFISIITEFSYRGFPTEQFSLVLFTLFLFTQLIRVWCIRSLGKFWNTKIIISPEFSLVKKGPYKYVKHPNYIIVGIELFIIPLLFGAYLTAVIFPILHVLLLFIRIPVENRALVEAYNIEK</sequence>
<evidence type="ECO:0000256" key="1">
    <source>
        <dbReference type="ARBA" id="ARBA00004141"/>
    </source>
</evidence>
<evidence type="ECO:0000256" key="3">
    <source>
        <dbReference type="ARBA" id="ARBA00022989"/>
    </source>
</evidence>
<dbReference type="PANTHER" id="PTHR43847">
    <property type="entry name" value="BLL3993 PROTEIN"/>
    <property type="match status" value="1"/>
</dbReference>
<organism evidence="6 7">
    <name type="scientific">Virgibacillus halodenitrificans</name>
    <name type="common">Bacillus halodenitrificans</name>
    <dbReference type="NCBI Taxonomy" id="1482"/>
    <lineage>
        <taxon>Bacteria</taxon>
        <taxon>Bacillati</taxon>
        <taxon>Bacillota</taxon>
        <taxon>Bacilli</taxon>
        <taxon>Bacillales</taxon>
        <taxon>Bacillaceae</taxon>
        <taxon>Virgibacillus</taxon>
    </lineage>
</organism>
<dbReference type="RefSeq" id="WP_071648998.1">
    <property type="nucleotide sequence ID" value="NZ_CP017962.1"/>
</dbReference>
<dbReference type="GeneID" id="71514717"/>
<evidence type="ECO:0000256" key="5">
    <source>
        <dbReference type="SAM" id="Phobius"/>
    </source>
</evidence>
<feature type="transmembrane region" description="Helical" evidence="5">
    <location>
        <begin position="72"/>
        <end position="91"/>
    </location>
</feature>
<dbReference type="Pfam" id="PF04140">
    <property type="entry name" value="ICMT"/>
    <property type="match status" value="1"/>
</dbReference>
<evidence type="ECO:0000256" key="4">
    <source>
        <dbReference type="ARBA" id="ARBA00023136"/>
    </source>
</evidence>
<feature type="transmembrane region" description="Helical" evidence="5">
    <location>
        <begin position="44"/>
        <end position="60"/>
    </location>
</feature>